<sequence length="156" mass="17278">MHAPFSLRFGMIVVRFYLFPSSLPIRVASMAHPPRMPRGAEHRLAGRSFMALLHRIPTLHALTSPIFAFSITHLSSATLRPCSPLDLGTITALNLHHPALASANTPPPLSHPLALRPFLLAAIESTCTYSPRYLRRRDVNSRTGCHARMRDGRGAR</sequence>
<keyword evidence="2" id="KW-1185">Reference proteome</keyword>
<dbReference type="AlphaFoldDB" id="A0A8H6XWS5"/>
<comment type="caution">
    <text evidence="1">The sequence shown here is derived from an EMBL/GenBank/DDBJ whole genome shotgun (WGS) entry which is preliminary data.</text>
</comment>
<evidence type="ECO:0000313" key="1">
    <source>
        <dbReference type="EMBL" id="KAF7349680.1"/>
    </source>
</evidence>
<name>A0A8H6XWS5_9AGAR</name>
<dbReference type="EMBL" id="JACAZH010000015">
    <property type="protein sequence ID" value="KAF7349680.1"/>
    <property type="molecule type" value="Genomic_DNA"/>
</dbReference>
<protein>
    <submittedName>
        <fullName evidence="1">Uncharacterized protein</fullName>
    </submittedName>
</protein>
<organism evidence="1 2">
    <name type="scientific">Mycena sanguinolenta</name>
    <dbReference type="NCBI Taxonomy" id="230812"/>
    <lineage>
        <taxon>Eukaryota</taxon>
        <taxon>Fungi</taxon>
        <taxon>Dikarya</taxon>
        <taxon>Basidiomycota</taxon>
        <taxon>Agaricomycotina</taxon>
        <taxon>Agaricomycetes</taxon>
        <taxon>Agaricomycetidae</taxon>
        <taxon>Agaricales</taxon>
        <taxon>Marasmiineae</taxon>
        <taxon>Mycenaceae</taxon>
        <taxon>Mycena</taxon>
    </lineage>
</organism>
<dbReference type="Proteomes" id="UP000623467">
    <property type="component" value="Unassembled WGS sequence"/>
</dbReference>
<proteinExistence type="predicted"/>
<accession>A0A8H6XWS5</accession>
<gene>
    <name evidence="1" type="ORF">MSAN_01694600</name>
</gene>
<reference evidence="1" key="1">
    <citation type="submission" date="2020-05" db="EMBL/GenBank/DDBJ databases">
        <title>Mycena genomes resolve the evolution of fungal bioluminescence.</title>
        <authorList>
            <person name="Tsai I.J."/>
        </authorList>
    </citation>
    <scope>NUCLEOTIDE SEQUENCE</scope>
    <source>
        <strain evidence="1">160909Yilan</strain>
    </source>
</reference>
<evidence type="ECO:0000313" key="2">
    <source>
        <dbReference type="Proteomes" id="UP000623467"/>
    </source>
</evidence>